<dbReference type="GO" id="GO:0016787">
    <property type="term" value="F:hydrolase activity"/>
    <property type="evidence" value="ECO:0007669"/>
    <property type="project" value="UniProtKB-KW"/>
</dbReference>
<name>A0AA88WDT9_9ASTE</name>
<protein>
    <submittedName>
        <fullName evidence="10">Uncharacterized protein</fullName>
    </submittedName>
</protein>
<dbReference type="SUPFAM" id="SSF53098">
    <property type="entry name" value="Ribonuclease H-like"/>
    <property type="match status" value="1"/>
</dbReference>
<dbReference type="Gene3D" id="3.10.20.370">
    <property type="match status" value="1"/>
</dbReference>
<proteinExistence type="predicted"/>
<feature type="region of interest" description="Disordered" evidence="7">
    <location>
        <begin position="457"/>
        <end position="515"/>
    </location>
</feature>
<evidence type="ECO:0000256" key="7">
    <source>
        <dbReference type="SAM" id="MobiDB-lite"/>
    </source>
</evidence>
<evidence type="ECO:0000256" key="4">
    <source>
        <dbReference type="ARBA" id="ARBA00022759"/>
    </source>
</evidence>
<gene>
    <name evidence="10" type="ORF">RJ639_042889</name>
</gene>
<accession>A0AA88WDT9</accession>
<dbReference type="GO" id="GO:0015074">
    <property type="term" value="P:DNA integration"/>
    <property type="evidence" value="ECO:0007669"/>
    <property type="project" value="InterPro"/>
</dbReference>
<dbReference type="PANTHER" id="PTHR37984">
    <property type="entry name" value="PROTEIN CBG26694"/>
    <property type="match status" value="1"/>
</dbReference>
<organism evidence="10 11">
    <name type="scientific">Escallonia herrerae</name>
    <dbReference type="NCBI Taxonomy" id="1293975"/>
    <lineage>
        <taxon>Eukaryota</taxon>
        <taxon>Viridiplantae</taxon>
        <taxon>Streptophyta</taxon>
        <taxon>Embryophyta</taxon>
        <taxon>Tracheophyta</taxon>
        <taxon>Spermatophyta</taxon>
        <taxon>Magnoliopsida</taxon>
        <taxon>eudicotyledons</taxon>
        <taxon>Gunneridae</taxon>
        <taxon>Pentapetalae</taxon>
        <taxon>asterids</taxon>
        <taxon>campanulids</taxon>
        <taxon>Escalloniales</taxon>
        <taxon>Escalloniaceae</taxon>
        <taxon>Escallonia</taxon>
    </lineage>
</organism>
<feature type="compositionally biased region" description="Low complexity" evidence="7">
    <location>
        <begin position="480"/>
        <end position="498"/>
    </location>
</feature>
<evidence type="ECO:0000256" key="6">
    <source>
        <dbReference type="ARBA" id="ARBA00022918"/>
    </source>
</evidence>
<dbReference type="Pfam" id="PF17917">
    <property type="entry name" value="RT_RNaseH"/>
    <property type="match status" value="1"/>
</dbReference>
<dbReference type="InterPro" id="IPR043502">
    <property type="entry name" value="DNA/RNA_pol_sf"/>
</dbReference>
<evidence type="ECO:0000259" key="8">
    <source>
        <dbReference type="PROSITE" id="PS50013"/>
    </source>
</evidence>
<feature type="domain" description="Integrase catalytic" evidence="9">
    <location>
        <begin position="76"/>
        <end position="237"/>
    </location>
</feature>
<dbReference type="GO" id="GO:0003964">
    <property type="term" value="F:RNA-directed DNA polymerase activity"/>
    <property type="evidence" value="ECO:0007669"/>
    <property type="project" value="UniProtKB-KW"/>
</dbReference>
<evidence type="ECO:0000256" key="1">
    <source>
        <dbReference type="ARBA" id="ARBA00022679"/>
    </source>
</evidence>
<dbReference type="PANTHER" id="PTHR37984:SF5">
    <property type="entry name" value="PROTEIN NYNRIN-LIKE"/>
    <property type="match status" value="1"/>
</dbReference>
<dbReference type="Gene3D" id="3.30.420.10">
    <property type="entry name" value="Ribonuclease H-like superfamily/Ribonuclease H"/>
    <property type="match status" value="1"/>
</dbReference>
<dbReference type="GO" id="GO:0003676">
    <property type="term" value="F:nucleic acid binding"/>
    <property type="evidence" value="ECO:0007669"/>
    <property type="project" value="InterPro"/>
</dbReference>
<dbReference type="Gene3D" id="2.40.50.40">
    <property type="match status" value="1"/>
</dbReference>
<dbReference type="SUPFAM" id="SSF54160">
    <property type="entry name" value="Chromo domain-like"/>
    <property type="match status" value="1"/>
</dbReference>
<evidence type="ECO:0000313" key="10">
    <source>
        <dbReference type="EMBL" id="KAK3023873.1"/>
    </source>
</evidence>
<dbReference type="Pfam" id="PF24626">
    <property type="entry name" value="SH3_Tf2-1"/>
    <property type="match status" value="1"/>
</dbReference>
<dbReference type="CDD" id="cd00024">
    <property type="entry name" value="CD_CSD"/>
    <property type="match status" value="1"/>
</dbReference>
<dbReference type="Proteomes" id="UP001188597">
    <property type="component" value="Unassembled WGS sequence"/>
</dbReference>
<dbReference type="InterPro" id="IPR056924">
    <property type="entry name" value="SH3_Tf2-1"/>
</dbReference>
<keyword evidence="5" id="KW-0378">Hydrolase</keyword>
<keyword evidence="1" id="KW-0808">Transferase</keyword>
<keyword evidence="2" id="KW-0548">Nucleotidyltransferase</keyword>
<sequence length="515" mass="58303">MKQAMSEDPVLALPDVSKSFEVHTDASDFALGGVLMQEGHPVAYESRKLNEAERRYTTHEKELLAVVHCLRIWRHYLLGSSFIVRTDNTAVSHFLSQSKLTSKQARWQELLAEFNFMLEYRTGSTNSIADALSRRAELDQGMPQEIVSDRDSRFTGNFWTELFKLFGSQLSMSSSYHPKSDGQTERFNSMLEEYLRHFVSATQKNWVKLLDVAQLCFNSRKSSSTGKSAFEIVNGQQPLLPHTVNVPKAGKSPRAISFSEEWRQNIDLAHSYLEKAARRMKKHADKNRRSQEFNVGDKVMVKLLQQDRKFLRGRDSRLLQKYEGPLTIVKKIGKMAYKVDPPHWWSCQLHPVFHVSMLKPFYEDTADPSRGQIKRQGLKAKAAGKRVAEAILNDRVIIASRKCHQEYLVKWQGQMDEENTWERAADLSAYADKIEAYHMQKLTRASTALVGENVTGYPLHPPSTAPQCPSSSAPPRPSNRRPCALTSSSSLAPMRPSSTAPACPIAVPAHVKSQQ</sequence>
<reference evidence="10" key="1">
    <citation type="submission" date="2022-12" db="EMBL/GenBank/DDBJ databases">
        <title>Draft genome assemblies for two species of Escallonia (Escalloniales).</title>
        <authorList>
            <person name="Chanderbali A."/>
            <person name="Dervinis C."/>
            <person name="Anghel I."/>
            <person name="Soltis D."/>
            <person name="Soltis P."/>
            <person name="Zapata F."/>
        </authorList>
    </citation>
    <scope>NUCLEOTIDE SEQUENCE</scope>
    <source>
        <strain evidence="10">UCBG64.0493</strain>
        <tissue evidence="10">Leaf</tissue>
    </source>
</reference>
<dbReference type="InterPro" id="IPR050951">
    <property type="entry name" value="Retrovirus_Pol_polyprotein"/>
</dbReference>
<keyword evidence="4" id="KW-0255">Endonuclease</keyword>
<dbReference type="AlphaFoldDB" id="A0AA88WDT9"/>
<evidence type="ECO:0000256" key="3">
    <source>
        <dbReference type="ARBA" id="ARBA00022722"/>
    </source>
</evidence>
<dbReference type="InterPro" id="IPR001584">
    <property type="entry name" value="Integrase_cat-core"/>
</dbReference>
<dbReference type="Pfam" id="PF00385">
    <property type="entry name" value="Chromo"/>
    <property type="match status" value="1"/>
</dbReference>
<keyword evidence="3" id="KW-0540">Nuclease</keyword>
<dbReference type="InterPro" id="IPR016197">
    <property type="entry name" value="Chromo-like_dom_sf"/>
</dbReference>
<keyword evidence="11" id="KW-1185">Reference proteome</keyword>
<evidence type="ECO:0000259" key="9">
    <source>
        <dbReference type="PROSITE" id="PS50994"/>
    </source>
</evidence>
<dbReference type="GO" id="GO:0004519">
    <property type="term" value="F:endonuclease activity"/>
    <property type="evidence" value="ECO:0007669"/>
    <property type="project" value="UniProtKB-KW"/>
</dbReference>
<dbReference type="SMART" id="SM00298">
    <property type="entry name" value="CHROMO"/>
    <property type="match status" value="1"/>
</dbReference>
<dbReference type="FunFam" id="3.10.20.370:FF:000001">
    <property type="entry name" value="Retrovirus-related Pol polyprotein from transposon 17.6-like protein"/>
    <property type="match status" value="1"/>
</dbReference>
<dbReference type="InterPro" id="IPR012337">
    <property type="entry name" value="RNaseH-like_sf"/>
</dbReference>
<feature type="domain" description="Chromo" evidence="8">
    <location>
        <begin position="386"/>
        <end position="449"/>
    </location>
</feature>
<evidence type="ECO:0000256" key="5">
    <source>
        <dbReference type="ARBA" id="ARBA00022801"/>
    </source>
</evidence>
<evidence type="ECO:0000256" key="2">
    <source>
        <dbReference type="ARBA" id="ARBA00022695"/>
    </source>
</evidence>
<dbReference type="PROSITE" id="PS50013">
    <property type="entry name" value="CHROMO_2"/>
    <property type="match status" value="1"/>
</dbReference>
<dbReference type="InterPro" id="IPR041373">
    <property type="entry name" value="RT_RNaseH"/>
</dbReference>
<comment type="caution">
    <text evidence="10">The sequence shown here is derived from an EMBL/GenBank/DDBJ whole genome shotgun (WGS) entry which is preliminary data.</text>
</comment>
<evidence type="ECO:0000313" key="11">
    <source>
        <dbReference type="Proteomes" id="UP001188597"/>
    </source>
</evidence>
<dbReference type="InterPro" id="IPR023780">
    <property type="entry name" value="Chromo_domain"/>
</dbReference>
<dbReference type="InterPro" id="IPR000953">
    <property type="entry name" value="Chromo/chromo_shadow_dom"/>
</dbReference>
<dbReference type="CDD" id="cd09274">
    <property type="entry name" value="RNase_HI_RT_Ty3"/>
    <property type="match status" value="1"/>
</dbReference>
<dbReference type="EMBL" id="JAVXUP010000630">
    <property type="protein sequence ID" value="KAK3023873.1"/>
    <property type="molecule type" value="Genomic_DNA"/>
</dbReference>
<dbReference type="SUPFAM" id="SSF56672">
    <property type="entry name" value="DNA/RNA polymerases"/>
    <property type="match status" value="1"/>
</dbReference>
<keyword evidence="6" id="KW-0695">RNA-directed DNA polymerase</keyword>
<dbReference type="InterPro" id="IPR036397">
    <property type="entry name" value="RNaseH_sf"/>
</dbReference>
<dbReference type="PROSITE" id="PS50994">
    <property type="entry name" value="INTEGRASE"/>
    <property type="match status" value="1"/>
</dbReference>